<dbReference type="SMART" id="SM00554">
    <property type="entry name" value="FAS1"/>
    <property type="match status" value="1"/>
</dbReference>
<evidence type="ECO:0000259" key="3">
    <source>
        <dbReference type="PROSITE" id="PS50213"/>
    </source>
</evidence>
<feature type="domain" description="FAS1" evidence="3">
    <location>
        <begin position="37"/>
        <end position="228"/>
    </location>
</feature>
<dbReference type="GO" id="GO:0005615">
    <property type="term" value="C:extracellular space"/>
    <property type="evidence" value="ECO:0007669"/>
    <property type="project" value="TreeGrafter"/>
</dbReference>
<dbReference type="PANTHER" id="PTHR10900">
    <property type="entry name" value="PERIOSTIN-RELATED"/>
    <property type="match status" value="1"/>
</dbReference>
<sequence>MRPSTTLSLSCILPLLLGPVQAQEPGQRWGSSNSSGYISKYATALRSAGLNGFADTLTKINGTAPATALFSQLASGRNFTVFAPDDAAIRRIPAAVSQNRTLLAEYISYHFVDGDFTNRSDTTSSGGRGPGASQTETATAAQATAALLGRRVVLRDEDWCGGGGGGSNNSSGPAPNPPPFAGIWPNVTLGRTLLNASALVALGAHKSQVLAWTRVSPDGNITILNQAADTTVGNATRWRNLSINPINNTLIPPGNLTTALTAIKASALQGVLGGVQIPSARGVNTPAVLALQRARGITVFVPANDAFTDAVNGSLQGLQGNASALTALVQNHYINGTTLYSTQLADNTTAVSAAGEPLHFVTNATGTFVAGANSTTARVVHPDVLLDNGVAHIIDQVLFAAESDPAQAASAYESATSAAAAYSTTETGPIGVGPGGARPTPLTSTEPGGGGGGGGGGMTTVTVQPSYR</sequence>
<evidence type="ECO:0000256" key="1">
    <source>
        <dbReference type="SAM" id="MobiDB-lite"/>
    </source>
</evidence>
<dbReference type="Proteomes" id="UP000054270">
    <property type="component" value="Unassembled WGS sequence"/>
</dbReference>
<feature type="region of interest" description="Disordered" evidence="1">
    <location>
        <begin position="118"/>
        <end position="139"/>
    </location>
</feature>
<keyword evidence="5" id="KW-1185">Reference proteome</keyword>
<feature type="compositionally biased region" description="Polar residues" evidence="1">
    <location>
        <begin position="459"/>
        <end position="468"/>
    </location>
</feature>
<dbReference type="Pfam" id="PF02469">
    <property type="entry name" value="Fasciclin"/>
    <property type="match status" value="2"/>
</dbReference>
<feature type="region of interest" description="Disordered" evidence="1">
    <location>
        <begin position="426"/>
        <end position="468"/>
    </location>
</feature>
<feature type="signal peptide" evidence="2">
    <location>
        <begin position="1"/>
        <end position="22"/>
    </location>
</feature>
<feature type="compositionally biased region" description="Gly residues" evidence="1">
    <location>
        <begin position="447"/>
        <end position="458"/>
    </location>
</feature>
<dbReference type="InterPro" id="IPR000782">
    <property type="entry name" value="FAS1_domain"/>
</dbReference>
<dbReference type="InterPro" id="IPR036378">
    <property type="entry name" value="FAS1_dom_sf"/>
</dbReference>
<accession>A0A0D2M8F3</accession>
<dbReference type="PROSITE" id="PS50213">
    <property type="entry name" value="FAS1"/>
    <property type="match status" value="2"/>
</dbReference>
<dbReference type="STRING" id="945553.A0A0D2M8F3"/>
<keyword evidence="2" id="KW-0732">Signal</keyword>
<dbReference type="GO" id="GO:0000329">
    <property type="term" value="C:fungal-type vacuole membrane"/>
    <property type="evidence" value="ECO:0007669"/>
    <property type="project" value="TreeGrafter"/>
</dbReference>
<dbReference type="InterPro" id="IPR050904">
    <property type="entry name" value="Adhesion/Biosynth-related"/>
</dbReference>
<evidence type="ECO:0000313" key="5">
    <source>
        <dbReference type="Proteomes" id="UP000054270"/>
    </source>
</evidence>
<dbReference type="OMA" id="PNGVIHV"/>
<feature type="domain" description="FAS1" evidence="3">
    <location>
        <begin position="243"/>
        <end position="398"/>
    </location>
</feature>
<dbReference type="OrthoDB" id="286301at2759"/>
<name>A0A0D2M8F3_HYPSF</name>
<evidence type="ECO:0000313" key="4">
    <source>
        <dbReference type="EMBL" id="KJA19588.1"/>
    </source>
</evidence>
<dbReference type="EMBL" id="KN817576">
    <property type="protein sequence ID" value="KJA19588.1"/>
    <property type="molecule type" value="Genomic_DNA"/>
</dbReference>
<organism evidence="4 5">
    <name type="scientific">Hypholoma sublateritium (strain FD-334 SS-4)</name>
    <dbReference type="NCBI Taxonomy" id="945553"/>
    <lineage>
        <taxon>Eukaryota</taxon>
        <taxon>Fungi</taxon>
        <taxon>Dikarya</taxon>
        <taxon>Basidiomycota</taxon>
        <taxon>Agaricomycotina</taxon>
        <taxon>Agaricomycetes</taxon>
        <taxon>Agaricomycetidae</taxon>
        <taxon>Agaricales</taxon>
        <taxon>Agaricineae</taxon>
        <taxon>Strophariaceae</taxon>
        <taxon>Hypholoma</taxon>
    </lineage>
</organism>
<gene>
    <name evidence="4" type="ORF">HYPSUDRAFT_56563</name>
</gene>
<feature type="chain" id="PRO_5002246785" description="FAS1 domain-containing protein" evidence="2">
    <location>
        <begin position="23"/>
        <end position="468"/>
    </location>
</feature>
<reference evidence="5" key="1">
    <citation type="submission" date="2014-04" db="EMBL/GenBank/DDBJ databases">
        <title>Evolutionary Origins and Diversification of the Mycorrhizal Mutualists.</title>
        <authorList>
            <consortium name="DOE Joint Genome Institute"/>
            <consortium name="Mycorrhizal Genomics Consortium"/>
            <person name="Kohler A."/>
            <person name="Kuo A."/>
            <person name="Nagy L.G."/>
            <person name="Floudas D."/>
            <person name="Copeland A."/>
            <person name="Barry K.W."/>
            <person name="Cichocki N."/>
            <person name="Veneault-Fourrey C."/>
            <person name="LaButti K."/>
            <person name="Lindquist E.A."/>
            <person name="Lipzen A."/>
            <person name="Lundell T."/>
            <person name="Morin E."/>
            <person name="Murat C."/>
            <person name="Riley R."/>
            <person name="Ohm R."/>
            <person name="Sun H."/>
            <person name="Tunlid A."/>
            <person name="Henrissat B."/>
            <person name="Grigoriev I.V."/>
            <person name="Hibbett D.S."/>
            <person name="Martin F."/>
        </authorList>
    </citation>
    <scope>NUCLEOTIDE SEQUENCE [LARGE SCALE GENOMIC DNA]</scope>
    <source>
        <strain evidence="5">FD-334 SS-4</strain>
    </source>
</reference>
<dbReference type="AlphaFoldDB" id="A0A0D2M8F3"/>
<evidence type="ECO:0000256" key="2">
    <source>
        <dbReference type="SAM" id="SignalP"/>
    </source>
</evidence>
<dbReference type="SUPFAM" id="SSF82153">
    <property type="entry name" value="FAS1 domain"/>
    <property type="match status" value="2"/>
</dbReference>
<dbReference type="PANTHER" id="PTHR10900:SF122">
    <property type="entry name" value="FAS1 DOMAIN-CONTAINING PROTEIN"/>
    <property type="match status" value="1"/>
</dbReference>
<feature type="region of interest" description="Disordered" evidence="1">
    <location>
        <begin position="159"/>
        <end position="179"/>
    </location>
</feature>
<proteinExistence type="predicted"/>
<dbReference type="GO" id="GO:0016236">
    <property type="term" value="P:macroautophagy"/>
    <property type="evidence" value="ECO:0007669"/>
    <property type="project" value="TreeGrafter"/>
</dbReference>
<protein>
    <recommendedName>
        <fullName evidence="3">FAS1 domain-containing protein</fullName>
    </recommendedName>
</protein>
<dbReference type="Gene3D" id="2.30.180.10">
    <property type="entry name" value="FAS1 domain"/>
    <property type="match status" value="2"/>
</dbReference>